<proteinExistence type="predicted"/>
<accession>A0ABV8AM34</accession>
<dbReference type="Gene3D" id="2.60.40.2030">
    <property type="match status" value="1"/>
</dbReference>
<protein>
    <recommendedName>
        <fullName evidence="3">Calx-beta domain-containing protein</fullName>
    </recommendedName>
</protein>
<dbReference type="PROSITE" id="PS51257">
    <property type="entry name" value="PROKAR_LIPOPROTEIN"/>
    <property type="match status" value="1"/>
</dbReference>
<gene>
    <name evidence="1" type="ORF">ACFOSX_11930</name>
</gene>
<evidence type="ECO:0000313" key="2">
    <source>
        <dbReference type="Proteomes" id="UP001595812"/>
    </source>
</evidence>
<dbReference type="EMBL" id="JBHSAT010000021">
    <property type="protein sequence ID" value="MFC3877936.1"/>
    <property type="molecule type" value="Genomic_DNA"/>
</dbReference>
<evidence type="ECO:0008006" key="3">
    <source>
        <dbReference type="Google" id="ProtNLM"/>
    </source>
</evidence>
<dbReference type="RefSeq" id="WP_386101301.1">
    <property type="nucleotide sequence ID" value="NZ_JBHSAT010000021.1"/>
</dbReference>
<evidence type="ECO:0000313" key="1">
    <source>
        <dbReference type="EMBL" id="MFC3877936.1"/>
    </source>
</evidence>
<name>A0ABV8AM34_9FLAO</name>
<dbReference type="InterPro" id="IPR038081">
    <property type="entry name" value="CalX-like_sf"/>
</dbReference>
<dbReference type="SUPFAM" id="SSF141072">
    <property type="entry name" value="CalX-like"/>
    <property type="match status" value="1"/>
</dbReference>
<reference evidence="2" key="1">
    <citation type="journal article" date="2019" name="Int. J. Syst. Evol. Microbiol.">
        <title>The Global Catalogue of Microorganisms (GCM) 10K type strain sequencing project: providing services to taxonomists for standard genome sequencing and annotation.</title>
        <authorList>
            <consortium name="The Broad Institute Genomics Platform"/>
            <consortium name="The Broad Institute Genome Sequencing Center for Infectious Disease"/>
            <person name="Wu L."/>
            <person name="Ma J."/>
        </authorList>
    </citation>
    <scope>NUCLEOTIDE SEQUENCE [LARGE SCALE GENOMIC DNA]</scope>
    <source>
        <strain evidence="2">CECT 8979</strain>
    </source>
</reference>
<sequence length="253" mass="26469">MKNILKLTFISVLVLLVGCDEYENPTYNGVDFVQLEDGSAEAIIENSGDVVEIDVLLSSPQASETTINFETTGDPSRYALTPSSGTLTIPAGMTSATLSFEAIDNDDIDGDLDVEISLSTSSGLPVGIGGEGVQNTSKVITIVDDNVPCNDYVVSVTTDRWGSENSWEITDSSGMVVASDGPYSDGPSGFTETYVTNVTLDDGCYTFTMFDSYGDGQGSGSYSVSCGALVAASGSGDLDNNNSSESTDFCVNQ</sequence>
<keyword evidence="2" id="KW-1185">Reference proteome</keyword>
<dbReference type="Proteomes" id="UP001595812">
    <property type="component" value="Unassembled WGS sequence"/>
</dbReference>
<comment type="caution">
    <text evidence="1">The sequence shown here is derived from an EMBL/GenBank/DDBJ whole genome shotgun (WGS) entry which is preliminary data.</text>
</comment>
<organism evidence="1 2">
    <name type="scientific">Winogradskyella maritima</name>
    <dbReference type="NCBI Taxonomy" id="1517766"/>
    <lineage>
        <taxon>Bacteria</taxon>
        <taxon>Pseudomonadati</taxon>
        <taxon>Bacteroidota</taxon>
        <taxon>Flavobacteriia</taxon>
        <taxon>Flavobacteriales</taxon>
        <taxon>Flavobacteriaceae</taxon>
        <taxon>Winogradskyella</taxon>
    </lineage>
</organism>